<dbReference type="NCBIfam" id="TIGR03544">
    <property type="entry name" value="DivI1A_domain"/>
    <property type="match status" value="1"/>
</dbReference>
<organism evidence="2 3">
    <name type="scientific">Nocardioides jishulii</name>
    <dbReference type="NCBI Taxonomy" id="2575440"/>
    <lineage>
        <taxon>Bacteria</taxon>
        <taxon>Bacillati</taxon>
        <taxon>Actinomycetota</taxon>
        <taxon>Actinomycetes</taxon>
        <taxon>Propionibacteriales</taxon>
        <taxon>Nocardioidaceae</taxon>
        <taxon>Nocardioides</taxon>
    </lineage>
</organism>
<keyword evidence="3" id="KW-1185">Reference proteome</keyword>
<dbReference type="Proteomes" id="UP000307808">
    <property type="component" value="Unassembled WGS sequence"/>
</dbReference>
<feature type="region of interest" description="Disordered" evidence="1">
    <location>
        <begin position="79"/>
        <end position="108"/>
    </location>
</feature>
<protein>
    <submittedName>
        <fullName evidence="2">DivIVA domain-containing protein</fullName>
    </submittedName>
</protein>
<proteinExistence type="predicted"/>
<dbReference type="RefSeq" id="WP_137066098.1">
    <property type="nucleotide sequence ID" value="NZ_CP040748.1"/>
</dbReference>
<dbReference type="EMBL" id="SZPY01000003">
    <property type="protein sequence ID" value="TKI61258.1"/>
    <property type="molecule type" value="Genomic_DNA"/>
</dbReference>
<evidence type="ECO:0000313" key="2">
    <source>
        <dbReference type="EMBL" id="TKI61258.1"/>
    </source>
</evidence>
<feature type="region of interest" description="Disordered" evidence="1">
    <location>
        <begin position="28"/>
        <end position="47"/>
    </location>
</feature>
<accession>A0A4U2YJF9</accession>
<evidence type="ECO:0000313" key="3">
    <source>
        <dbReference type="Proteomes" id="UP000307808"/>
    </source>
</evidence>
<evidence type="ECO:0000256" key="1">
    <source>
        <dbReference type="SAM" id="MobiDB-lite"/>
    </source>
</evidence>
<comment type="caution">
    <text evidence="2">The sequence shown here is derived from an EMBL/GenBank/DDBJ whole genome shotgun (WGS) entry which is preliminary data.</text>
</comment>
<dbReference type="AlphaFoldDB" id="A0A4U2YJF9"/>
<gene>
    <name evidence="2" type="ORF">FC770_10500</name>
</gene>
<dbReference type="OrthoDB" id="3404379at2"/>
<dbReference type="InterPro" id="IPR019933">
    <property type="entry name" value="DivIVA_domain"/>
</dbReference>
<sequence length="108" mass="11523">MMWVFAILMVLVLGVVAAVAAGRVGFLPPTETRLGAEPPSGPLSPDDLRGVRFTLALRGYRMDEVDALLDRVAAQWEAQAEAPAQPGRRRGEPAVPPVTGPDHRADPS</sequence>
<reference evidence="2 3" key="1">
    <citation type="submission" date="2019-04" db="EMBL/GenBank/DDBJ databases">
        <authorList>
            <person name="Dong K."/>
        </authorList>
    </citation>
    <scope>NUCLEOTIDE SEQUENCE [LARGE SCALE GENOMIC DNA]</scope>
    <source>
        <strain evidence="3">dk3543</strain>
    </source>
</reference>
<dbReference type="Gene3D" id="6.10.250.660">
    <property type="match status" value="1"/>
</dbReference>
<name>A0A4U2YJF9_9ACTN</name>